<proteinExistence type="predicted"/>
<evidence type="ECO:0000313" key="1">
    <source>
        <dbReference type="EMBL" id="RNA14553.1"/>
    </source>
</evidence>
<reference evidence="1 2" key="1">
    <citation type="journal article" date="2018" name="Sci. Rep.">
        <title>Genomic signatures of local adaptation to the degree of environmental predictability in rotifers.</title>
        <authorList>
            <person name="Franch-Gras L."/>
            <person name="Hahn C."/>
            <person name="Garcia-Roger E.M."/>
            <person name="Carmona M.J."/>
            <person name="Serra M."/>
            <person name="Gomez A."/>
        </authorList>
    </citation>
    <scope>NUCLEOTIDE SEQUENCE [LARGE SCALE GENOMIC DNA]</scope>
    <source>
        <strain evidence="1">HYR1</strain>
    </source>
</reference>
<evidence type="ECO:0000313" key="2">
    <source>
        <dbReference type="Proteomes" id="UP000276133"/>
    </source>
</evidence>
<dbReference type="EMBL" id="REGN01005162">
    <property type="protein sequence ID" value="RNA14553.1"/>
    <property type="molecule type" value="Genomic_DNA"/>
</dbReference>
<organism evidence="1 2">
    <name type="scientific">Brachionus plicatilis</name>
    <name type="common">Marine rotifer</name>
    <name type="synonym">Brachionus muelleri</name>
    <dbReference type="NCBI Taxonomy" id="10195"/>
    <lineage>
        <taxon>Eukaryota</taxon>
        <taxon>Metazoa</taxon>
        <taxon>Spiralia</taxon>
        <taxon>Gnathifera</taxon>
        <taxon>Rotifera</taxon>
        <taxon>Eurotatoria</taxon>
        <taxon>Monogononta</taxon>
        <taxon>Pseudotrocha</taxon>
        <taxon>Ploima</taxon>
        <taxon>Brachionidae</taxon>
        <taxon>Brachionus</taxon>
    </lineage>
</organism>
<keyword evidence="2" id="KW-1185">Reference proteome</keyword>
<protein>
    <submittedName>
        <fullName evidence="1">Uncharacterized protein</fullName>
    </submittedName>
</protein>
<name>A0A3M7QTD8_BRAPC</name>
<sequence>MSHVSPSLKSFIYKTFCLPQFTYGLENLTLDNKTLKILNIYQNNLIVDFILFRHNLMESDKPSLESSPFFNSN</sequence>
<dbReference type="AlphaFoldDB" id="A0A3M7QTD8"/>
<gene>
    <name evidence="1" type="ORF">BpHYR1_003744</name>
</gene>
<dbReference type="Proteomes" id="UP000276133">
    <property type="component" value="Unassembled WGS sequence"/>
</dbReference>
<accession>A0A3M7QTD8</accession>
<comment type="caution">
    <text evidence="1">The sequence shown here is derived from an EMBL/GenBank/DDBJ whole genome shotgun (WGS) entry which is preliminary data.</text>
</comment>